<evidence type="ECO:0000256" key="1">
    <source>
        <dbReference type="SAM" id="MobiDB-lite"/>
    </source>
</evidence>
<dbReference type="Proteomes" id="UP000188533">
    <property type="component" value="Unassembled WGS sequence"/>
</dbReference>
<name>A0A1Q3ERU8_LENED</name>
<accession>A0A1Q3ERU8</accession>
<evidence type="ECO:0000313" key="3">
    <source>
        <dbReference type="Proteomes" id="UP000188533"/>
    </source>
</evidence>
<protein>
    <submittedName>
        <fullName evidence="2">Uncharacterized protein</fullName>
    </submittedName>
</protein>
<feature type="region of interest" description="Disordered" evidence="1">
    <location>
        <begin position="1"/>
        <end position="80"/>
    </location>
</feature>
<dbReference type="EMBL" id="BDGU01001443">
    <property type="protein sequence ID" value="GAW09929.1"/>
    <property type="molecule type" value="Genomic_DNA"/>
</dbReference>
<evidence type="ECO:0000313" key="2">
    <source>
        <dbReference type="EMBL" id="GAW09929.1"/>
    </source>
</evidence>
<reference evidence="2 3" key="2">
    <citation type="submission" date="2017-02" db="EMBL/GenBank/DDBJ databases">
        <title>A genome survey and senescence transcriptome analysis in Lentinula edodes.</title>
        <authorList>
            <person name="Sakamoto Y."/>
            <person name="Nakade K."/>
            <person name="Sato S."/>
            <person name="Yoshida Y."/>
            <person name="Miyazaki K."/>
            <person name="Natsume S."/>
            <person name="Konno N."/>
        </authorList>
    </citation>
    <scope>NUCLEOTIDE SEQUENCE [LARGE SCALE GENOMIC DNA]</scope>
    <source>
        <strain evidence="2 3">NBRC 111202</strain>
    </source>
</reference>
<gene>
    <name evidence="2" type="ORF">LENED_012147</name>
</gene>
<organism evidence="2 3">
    <name type="scientific">Lentinula edodes</name>
    <name type="common">Shiitake mushroom</name>
    <name type="synonym">Lentinus edodes</name>
    <dbReference type="NCBI Taxonomy" id="5353"/>
    <lineage>
        <taxon>Eukaryota</taxon>
        <taxon>Fungi</taxon>
        <taxon>Dikarya</taxon>
        <taxon>Basidiomycota</taxon>
        <taxon>Agaricomycotina</taxon>
        <taxon>Agaricomycetes</taxon>
        <taxon>Agaricomycetidae</taxon>
        <taxon>Agaricales</taxon>
        <taxon>Marasmiineae</taxon>
        <taxon>Omphalotaceae</taxon>
        <taxon>Lentinula</taxon>
    </lineage>
</organism>
<proteinExistence type="predicted"/>
<sequence>MNLASSPELASNRAGPSKGKQCARQLVPSQGQTRVTHAMSRSNALPGDLDPTALNNIPEEDEPQDWGASPSPTRRSRVVGTPEHDMLDGVSHTCSLGHTDSHFGCPTVRLGPPRLTIKLPGTLPTGCSASSRRLPTLASPGLAGAVNPLRRLLSPVATSTPRLSHAGNASMHIQALLNSIPRYPTAVVNALQAVPPARG</sequence>
<feature type="compositionally biased region" description="Polar residues" evidence="1">
    <location>
        <begin position="27"/>
        <end position="43"/>
    </location>
</feature>
<comment type="caution">
    <text evidence="2">The sequence shown here is derived from an EMBL/GenBank/DDBJ whole genome shotgun (WGS) entry which is preliminary data.</text>
</comment>
<keyword evidence="3" id="KW-1185">Reference proteome</keyword>
<dbReference type="AlphaFoldDB" id="A0A1Q3ERU8"/>
<reference evidence="2 3" key="1">
    <citation type="submission" date="2016-08" db="EMBL/GenBank/DDBJ databases">
        <authorList>
            <consortium name="Lentinula edodes genome sequencing consortium"/>
            <person name="Sakamoto Y."/>
            <person name="Nakade K."/>
            <person name="Sato S."/>
            <person name="Yoshida Y."/>
            <person name="Miyazaki K."/>
            <person name="Natsume S."/>
            <person name="Konno N."/>
        </authorList>
    </citation>
    <scope>NUCLEOTIDE SEQUENCE [LARGE SCALE GENOMIC DNA]</scope>
    <source>
        <strain evidence="2 3">NBRC 111202</strain>
    </source>
</reference>